<evidence type="ECO:0000313" key="2">
    <source>
        <dbReference type="Proteomes" id="UP000278733"/>
    </source>
</evidence>
<dbReference type="Proteomes" id="UP000278733">
    <property type="component" value="Chromosome"/>
</dbReference>
<proteinExistence type="predicted"/>
<accession>A0A448MS36</accession>
<dbReference type="EC" id="6.3.2.10" evidence="1"/>
<dbReference type="Gene3D" id="3.90.190.20">
    <property type="entry name" value="Mur ligase, C-terminal domain"/>
    <property type="match status" value="1"/>
</dbReference>
<gene>
    <name evidence="1" type="primary">murF_1</name>
    <name evidence="1" type="ORF">NCTC8284_03150</name>
</gene>
<organism evidence="1 2">
    <name type="scientific">Rodentibacter pneumotropicus</name>
    <dbReference type="NCBI Taxonomy" id="758"/>
    <lineage>
        <taxon>Bacteria</taxon>
        <taxon>Pseudomonadati</taxon>
        <taxon>Pseudomonadota</taxon>
        <taxon>Gammaproteobacteria</taxon>
        <taxon>Pasteurellales</taxon>
        <taxon>Pasteurellaceae</taxon>
        <taxon>Rodentibacter</taxon>
    </lineage>
</organism>
<dbReference type="EMBL" id="LR134405">
    <property type="protein sequence ID" value="VEH67935.1"/>
    <property type="molecule type" value="Genomic_DNA"/>
</dbReference>
<keyword evidence="1" id="KW-0436">Ligase</keyword>
<protein>
    <submittedName>
        <fullName evidence="1">UDP-N-acetylmuramoyl-tripeptide--D-alanyl-D-alanine ligase</fullName>
        <ecNumber evidence="1">6.3.2.10</ecNumber>
    </submittedName>
</protein>
<name>A0A448MS36_9PAST</name>
<dbReference type="InterPro" id="IPR036615">
    <property type="entry name" value="Mur_ligase_C_dom_sf"/>
</dbReference>
<dbReference type="GO" id="GO:0047480">
    <property type="term" value="F:UDP-N-acetylmuramoyl-tripeptide-D-alanyl-D-alanine ligase activity"/>
    <property type="evidence" value="ECO:0007669"/>
    <property type="project" value="UniProtKB-EC"/>
</dbReference>
<reference evidence="1 2" key="1">
    <citation type="submission" date="2018-12" db="EMBL/GenBank/DDBJ databases">
        <authorList>
            <consortium name="Pathogen Informatics"/>
        </authorList>
    </citation>
    <scope>NUCLEOTIDE SEQUENCE [LARGE SCALE GENOMIC DNA]</scope>
    <source>
        <strain evidence="1 2">NCTC8284</strain>
    </source>
</reference>
<dbReference type="AlphaFoldDB" id="A0A448MS36"/>
<dbReference type="KEGG" id="rpne:NCTC8284_03150"/>
<evidence type="ECO:0000313" key="1">
    <source>
        <dbReference type="EMBL" id="VEH67935.1"/>
    </source>
</evidence>
<sequence>MVDFLVPFIKAQLKQNQHIVVLGKGSRSMKMEDVIYSLKDKIKC</sequence>